<gene>
    <name evidence="2" type="ORF">DCF19_13420</name>
</gene>
<keyword evidence="1" id="KW-0472">Membrane</keyword>
<dbReference type="AlphaFoldDB" id="A0A2W4W539"/>
<dbReference type="EMBL" id="QBML01000017">
    <property type="protein sequence ID" value="PZO39582.1"/>
    <property type="molecule type" value="Genomic_DNA"/>
</dbReference>
<feature type="transmembrane region" description="Helical" evidence="1">
    <location>
        <begin position="102"/>
        <end position="125"/>
    </location>
</feature>
<feature type="transmembrane region" description="Helical" evidence="1">
    <location>
        <begin position="12"/>
        <end position="33"/>
    </location>
</feature>
<feature type="transmembrane region" description="Helical" evidence="1">
    <location>
        <begin position="53"/>
        <end position="72"/>
    </location>
</feature>
<dbReference type="Pfam" id="PF09991">
    <property type="entry name" value="DUF2232"/>
    <property type="match status" value="1"/>
</dbReference>
<feature type="transmembrane region" description="Helical" evidence="1">
    <location>
        <begin position="132"/>
        <end position="152"/>
    </location>
</feature>
<dbReference type="PANTHER" id="PTHR37185">
    <property type="entry name" value="MEMBRANE PROTEIN"/>
    <property type="match status" value="1"/>
</dbReference>
<organism evidence="2 3">
    <name type="scientific">Pseudanabaena frigida</name>
    <dbReference type="NCBI Taxonomy" id="945775"/>
    <lineage>
        <taxon>Bacteria</taxon>
        <taxon>Bacillati</taxon>
        <taxon>Cyanobacteriota</taxon>
        <taxon>Cyanophyceae</taxon>
        <taxon>Pseudanabaenales</taxon>
        <taxon>Pseudanabaenaceae</taxon>
        <taxon>Pseudanabaena</taxon>
    </lineage>
</organism>
<feature type="transmembrane region" description="Helical" evidence="1">
    <location>
        <begin position="164"/>
        <end position="189"/>
    </location>
</feature>
<evidence type="ECO:0000313" key="3">
    <source>
        <dbReference type="Proteomes" id="UP000249467"/>
    </source>
</evidence>
<keyword evidence="1" id="KW-0812">Transmembrane</keyword>
<dbReference type="PANTHER" id="PTHR37185:SF3">
    <property type="entry name" value="MEMBRANE PROTEIN"/>
    <property type="match status" value="1"/>
</dbReference>
<sequence length="208" mass="23273">MSKMPHKDPREMVETAFLASTTAMLFLINYYFPLGPLLRMLFPLPTALAYLRWSGRASWMAMAVTALLLAILMGPTRSIQYIVPHGLVGVTLGYLWKRDFPWVGSLSIATTIGSLGTAFQFAFLSILLGENVWTYSIVQITGFLNWLMQLFGSLEQPDFATIQIFAIGAIVFSNFAYQLLVHLVAWIVLDRLGNPIPTPPKWIESLLA</sequence>
<reference evidence="2 3" key="2">
    <citation type="submission" date="2018-06" db="EMBL/GenBank/DDBJ databases">
        <title>Metagenomic assembly of (sub)arctic Cyanobacteria and their associated microbiome from non-axenic cultures.</title>
        <authorList>
            <person name="Baurain D."/>
        </authorList>
    </citation>
    <scope>NUCLEOTIDE SEQUENCE [LARGE SCALE GENOMIC DNA]</scope>
    <source>
        <strain evidence="2">ULC066bin1</strain>
    </source>
</reference>
<feature type="transmembrane region" description="Helical" evidence="1">
    <location>
        <begin position="79"/>
        <end position="96"/>
    </location>
</feature>
<evidence type="ECO:0000256" key="1">
    <source>
        <dbReference type="SAM" id="Phobius"/>
    </source>
</evidence>
<dbReference type="InterPro" id="IPR018710">
    <property type="entry name" value="DUF2232"/>
</dbReference>
<dbReference type="Proteomes" id="UP000249467">
    <property type="component" value="Unassembled WGS sequence"/>
</dbReference>
<reference evidence="2 3" key="1">
    <citation type="submission" date="2018-04" db="EMBL/GenBank/DDBJ databases">
        <authorList>
            <person name="Go L.Y."/>
            <person name="Mitchell J.A."/>
        </authorList>
    </citation>
    <scope>NUCLEOTIDE SEQUENCE [LARGE SCALE GENOMIC DNA]</scope>
    <source>
        <strain evidence="2">ULC066bin1</strain>
    </source>
</reference>
<name>A0A2W4W539_9CYAN</name>
<evidence type="ECO:0000313" key="2">
    <source>
        <dbReference type="EMBL" id="PZO39582.1"/>
    </source>
</evidence>
<comment type="caution">
    <text evidence="2">The sequence shown here is derived from an EMBL/GenBank/DDBJ whole genome shotgun (WGS) entry which is preliminary data.</text>
</comment>
<proteinExistence type="predicted"/>
<protein>
    <submittedName>
        <fullName evidence="2">DUF2232 domain-containing protein</fullName>
    </submittedName>
</protein>
<keyword evidence="1" id="KW-1133">Transmembrane helix</keyword>
<accession>A0A2W4W539</accession>